<accession>A0ABY7DMT6</accession>
<evidence type="ECO:0000313" key="1">
    <source>
        <dbReference type="EMBL" id="WAQ97911.1"/>
    </source>
</evidence>
<keyword evidence="2" id="KW-1185">Reference proteome</keyword>
<protein>
    <submittedName>
        <fullName evidence="1">Uncharacterized protein</fullName>
    </submittedName>
</protein>
<evidence type="ECO:0000313" key="2">
    <source>
        <dbReference type="Proteomes" id="UP001164746"/>
    </source>
</evidence>
<dbReference type="EMBL" id="CP111014">
    <property type="protein sequence ID" value="WAQ97911.1"/>
    <property type="molecule type" value="Genomic_DNA"/>
</dbReference>
<feature type="non-terminal residue" evidence="1">
    <location>
        <position position="181"/>
    </location>
</feature>
<name>A0ABY7DMT6_MYAAR</name>
<sequence length="181" mass="19182">VTAGLLYFLSITHEGMASLELFTGESAVRVLSNLTVDNLVLHSNIEGRGDRDLVFKGEEISVGTEKYSKGKSVLLTGGQFELWTESGKPLFSTSAPLNLDLYQVTNLHASALDVGAEVVLDSQVYLSLFLPVEGKGEGSQSSSTQMLLCVCAGSGRVFTLPDTHADTSCADAVVGVHPCDL</sequence>
<dbReference type="Proteomes" id="UP001164746">
    <property type="component" value="Chromosome 3"/>
</dbReference>
<organism evidence="1 2">
    <name type="scientific">Mya arenaria</name>
    <name type="common">Soft-shell clam</name>
    <dbReference type="NCBI Taxonomy" id="6604"/>
    <lineage>
        <taxon>Eukaryota</taxon>
        <taxon>Metazoa</taxon>
        <taxon>Spiralia</taxon>
        <taxon>Lophotrochozoa</taxon>
        <taxon>Mollusca</taxon>
        <taxon>Bivalvia</taxon>
        <taxon>Autobranchia</taxon>
        <taxon>Heteroconchia</taxon>
        <taxon>Euheterodonta</taxon>
        <taxon>Imparidentia</taxon>
        <taxon>Neoheterodontei</taxon>
        <taxon>Myida</taxon>
        <taxon>Myoidea</taxon>
        <taxon>Myidae</taxon>
        <taxon>Mya</taxon>
    </lineage>
</organism>
<reference evidence="1" key="1">
    <citation type="submission" date="2022-11" db="EMBL/GenBank/DDBJ databases">
        <title>Centuries of genome instability and evolution in soft-shell clam transmissible cancer (bioRxiv).</title>
        <authorList>
            <person name="Hart S.F.M."/>
            <person name="Yonemitsu M.A."/>
            <person name="Giersch R.M."/>
            <person name="Beal B.F."/>
            <person name="Arriagada G."/>
            <person name="Davis B.W."/>
            <person name="Ostrander E.A."/>
            <person name="Goff S.P."/>
            <person name="Metzger M.J."/>
        </authorList>
    </citation>
    <scope>NUCLEOTIDE SEQUENCE</scope>
    <source>
        <strain evidence="1">MELC-2E11</strain>
        <tissue evidence="1">Siphon/mantle</tissue>
    </source>
</reference>
<gene>
    <name evidence="1" type="ORF">MAR_022284</name>
</gene>
<proteinExistence type="predicted"/>